<organism evidence="2 3">
    <name type="scientific">Actinoplanes sandaracinus</name>
    <dbReference type="NCBI Taxonomy" id="3045177"/>
    <lineage>
        <taxon>Bacteria</taxon>
        <taxon>Bacillati</taxon>
        <taxon>Actinomycetota</taxon>
        <taxon>Actinomycetes</taxon>
        <taxon>Micromonosporales</taxon>
        <taxon>Micromonosporaceae</taxon>
        <taxon>Actinoplanes</taxon>
    </lineage>
</organism>
<feature type="domain" description="Beta-lactamase-related" evidence="1">
    <location>
        <begin position="29"/>
        <end position="330"/>
    </location>
</feature>
<dbReference type="EC" id="3.1.1.103" evidence="2"/>
<evidence type="ECO:0000259" key="1">
    <source>
        <dbReference type="Pfam" id="PF00144"/>
    </source>
</evidence>
<dbReference type="Gene3D" id="3.40.710.10">
    <property type="entry name" value="DD-peptidase/beta-lactamase superfamily"/>
    <property type="match status" value="1"/>
</dbReference>
<dbReference type="InterPro" id="IPR050491">
    <property type="entry name" value="AmpC-like"/>
</dbReference>
<dbReference type="PANTHER" id="PTHR46825:SF9">
    <property type="entry name" value="BETA-LACTAMASE-RELATED DOMAIN-CONTAINING PROTEIN"/>
    <property type="match status" value="1"/>
</dbReference>
<dbReference type="GO" id="GO:0016787">
    <property type="term" value="F:hydrolase activity"/>
    <property type="evidence" value="ECO:0007669"/>
    <property type="project" value="UniProtKB-KW"/>
</dbReference>
<comment type="caution">
    <text evidence="2">The sequence shown here is derived from an EMBL/GenBank/DDBJ whole genome shotgun (WGS) entry which is preliminary data.</text>
</comment>
<dbReference type="PANTHER" id="PTHR46825">
    <property type="entry name" value="D-ALANYL-D-ALANINE-CARBOXYPEPTIDASE/ENDOPEPTIDASE AMPH"/>
    <property type="match status" value="1"/>
</dbReference>
<dbReference type="InterPro" id="IPR001466">
    <property type="entry name" value="Beta-lactam-related"/>
</dbReference>
<reference evidence="2 3" key="1">
    <citation type="submission" date="2023-05" db="EMBL/GenBank/DDBJ databases">
        <title>Actinoplanes sp. NEAU-A12 genome sequencing.</title>
        <authorList>
            <person name="Wang Z.-S."/>
        </authorList>
    </citation>
    <scope>NUCLEOTIDE SEQUENCE [LARGE SCALE GENOMIC DNA]</scope>
    <source>
        <strain evidence="2 3">NEAU-A12</strain>
    </source>
</reference>
<accession>A0ABT6WS83</accession>
<keyword evidence="2" id="KW-0378">Hydrolase</keyword>
<evidence type="ECO:0000313" key="2">
    <source>
        <dbReference type="EMBL" id="MDI6102611.1"/>
    </source>
</evidence>
<dbReference type="RefSeq" id="WP_282763673.1">
    <property type="nucleotide sequence ID" value="NZ_JASCTH010000020.1"/>
</dbReference>
<dbReference type="Proteomes" id="UP001241758">
    <property type="component" value="Unassembled WGS sequence"/>
</dbReference>
<protein>
    <submittedName>
        <fullName evidence="2">Serine hydrolase domain-containing protein</fullName>
        <ecNumber evidence="2">3.1.1.103</ecNumber>
    </submittedName>
</protein>
<keyword evidence="3" id="KW-1185">Reference proteome</keyword>
<name>A0ABT6WS83_9ACTN</name>
<dbReference type="Pfam" id="PF00144">
    <property type="entry name" value="Beta-lactamase"/>
    <property type="match status" value="1"/>
</dbReference>
<dbReference type="EMBL" id="JASCTH010000020">
    <property type="protein sequence ID" value="MDI6102611.1"/>
    <property type="molecule type" value="Genomic_DNA"/>
</dbReference>
<sequence>MHNPSSNPSHNPIQALAADPQGTAERLAGLPTVAGVQVACLNAGKLTVGTAGVADVASREPVTGATRFRIGSITKLLTADLVVCGVQAGRLRLDDPVGRFLPGVREGVLVGHLLSHSSGLDAGDLFVDTGDGDDAIARYAEMVRSAGSLFSPGATFSYCNGGFALAGRLAEVVLGQPWRAAMRTLVFDEAGLAETDFVTGTAAEHDLGTARGHTVRDGDLIALPRRIDNPMCTRGLDPAGGTLVSTAADLGRFLRWHLDSPGTEVMRTLHAPAPGGVPTMLGAGLGWMVWANAAQTSVRIGGANPGQSGILAADPISGTAVVVLTNSDQGINAVNALLDAPGPIPSGVTEAAPVDLSHYAGRYTSHALTIEITTAGGGLLVRAPGHPDIALAPRDRQTFDSPAGPIAFLDFDDQGVPTLLRWRMRVMRRIMPGDSTRQLASGVDASSVAEMGG</sequence>
<dbReference type="SUPFAM" id="SSF56601">
    <property type="entry name" value="beta-lactamase/transpeptidase-like"/>
    <property type="match status" value="1"/>
</dbReference>
<dbReference type="InterPro" id="IPR012338">
    <property type="entry name" value="Beta-lactam/transpept-like"/>
</dbReference>
<evidence type="ECO:0000313" key="3">
    <source>
        <dbReference type="Proteomes" id="UP001241758"/>
    </source>
</evidence>
<proteinExistence type="predicted"/>
<gene>
    <name evidence="2" type="ORF">QLQ12_28715</name>
</gene>